<feature type="transmembrane region" description="Helical" evidence="8">
    <location>
        <begin position="46"/>
        <end position="77"/>
    </location>
</feature>
<feature type="transmembrane region" description="Helical" evidence="8">
    <location>
        <begin position="98"/>
        <end position="122"/>
    </location>
</feature>
<proteinExistence type="predicted"/>
<sequence>MCLSLDIPQILFGDAILYHNLALGLLNEQTFHGTLRMPGYPSFIAFIYWIFGVNPGAVLAVQILLHILTIFVLYYLIKALFSKKAALIGACLYSIEPLSWYYTFTLLPETLFTFLFLSAFTLLVKSRYFLSGIIFGLSIFVRPVPQYYPFLLMFVLLLRPNYLKSCGMLLLGIFLMTSPWMVRTYV</sequence>
<dbReference type="GO" id="GO:0008610">
    <property type="term" value="P:lipid biosynthetic process"/>
    <property type="evidence" value="ECO:0007669"/>
    <property type="project" value="UniProtKB-ARBA"/>
</dbReference>
<dbReference type="InterPro" id="IPR050297">
    <property type="entry name" value="LipidA_mod_glycosyltrf_83"/>
</dbReference>
<evidence type="ECO:0000256" key="6">
    <source>
        <dbReference type="ARBA" id="ARBA00022989"/>
    </source>
</evidence>
<gene>
    <name evidence="10" type="ORF">SCFA_590006</name>
</gene>
<evidence type="ECO:0000256" key="2">
    <source>
        <dbReference type="ARBA" id="ARBA00022475"/>
    </source>
</evidence>
<feature type="domain" description="Glycosyltransferase RgtA/B/C/D-like" evidence="9">
    <location>
        <begin position="38"/>
        <end position="181"/>
    </location>
</feature>
<name>A0A485M4G4_9ZZZZ</name>
<keyword evidence="4" id="KW-0808">Transferase</keyword>
<dbReference type="PANTHER" id="PTHR33908">
    <property type="entry name" value="MANNOSYLTRANSFERASE YKCB-RELATED"/>
    <property type="match status" value="1"/>
</dbReference>
<evidence type="ECO:0000256" key="8">
    <source>
        <dbReference type="SAM" id="Phobius"/>
    </source>
</evidence>
<evidence type="ECO:0000256" key="4">
    <source>
        <dbReference type="ARBA" id="ARBA00022679"/>
    </source>
</evidence>
<keyword evidence="5 8" id="KW-0812">Transmembrane</keyword>
<evidence type="ECO:0000313" key="10">
    <source>
        <dbReference type="EMBL" id="VFU16897.1"/>
    </source>
</evidence>
<dbReference type="InterPro" id="IPR038731">
    <property type="entry name" value="RgtA/B/C-like"/>
</dbReference>
<evidence type="ECO:0000256" key="3">
    <source>
        <dbReference type="ARBA" id="ARBA00022676"/>
    </source>
</evidence>
<dbReference type="PANTHER" id="PTHR33908:SF11">
    <property type="entry name" value="MEMBRANE PROTEIN"/>
    <property type="match status" value="1"/>
</dbReference>
<evidence type="ECO:0000256" key="5">
    <source>
        <dbReference type="ARBA" id="ARBA00022692"/>
    </source>
</evidence>
<keyword evidence="3" id="KW-0328">Glycosyltransferase</keyword>
<dbReference type="EMBL" id="CAADRM010000124">
    <property type="protein sequence ID" value="VFU16897.1"/>
    <property type="molecule type" value="Genomic_DNA"/>
</dbReference>
<accession>A0A485M4G4</accession>
<keyword evidence="6 8" id="KW-1133">Transmembrane helix</keyword>
<dbReference type="AlphaFoldDB" id="A0A485M4G4"/>
<protein>
    <recommendedName>
        <fullName evidence="9">Glycosyltransferase RgtA/B/C/D-like domain-containing protein</fullName>
    </recommendedName>
</protein>
<organism evidence="10">
    <name type="scientific">anaerobic digester metagenome</name>
    <dbReference type="NCBI Taxonomy" id="1263854"/>
    <lineage>
        <taxon>unclassified sequences</taxon>
        <taxon>metagenomes</taxon>
        <taxon>ecological metagenomes</taxon>
    </lineage>
</organism>
<dbReference type="Pfam" id="PF13231">
    <property type="entry name" value="PMT_2"/>
    <property type="match status" value="1"/>
</dbReference>
<keyword evidence="2" id="KW-1003">Cell membrane</keyword>
<reference evidence="10" key="1">
    <citation type="submission" date="2019-03" db="EMBL/GenBank/DDBJ databases">
        <authorList>
            <person name="Hao L."/>
        </authorList>
    </citation>
    <scope>NUCLEOTIDE SEQUENCE</scope>
</reference>
<dbReference type="GO" id="GO:0005886">
    <property type="term" value="C:plasma membrane"/>
    <property type="evidence" value="ECO:0007669"/>
    <property type="project" value="UniProtKB-SubCell"/>
</dbReference>
<evidence type="ECO:0000259" key="9">
    <source>
        <dbReference type="Pfam" id="PF13231"/>
    </source>
</evidence>
<feature type="transmembrane region" description="Helical" evidence="8">
    <location>
        <begin position="162"/>
        <end position="182"/>
    </location>
</feature>
<feature type="transmembrane region" description="Helical" evidence="8">
    <location>
        <begin position="128"/>
        <end position="150"/>
    </location>
</feature>
<evidence type="ECO:0000256" key="7">
    <source>
        <dbReference type="ARBA" id="ARBA00023136"/>
    </source>
</evidence>
<evidence type="ECO:0000256" key="1">
    <source>
        <dbReference type="ARBA" id="ARBA00004651"/>
    </source>
</evidence>
<comment type="subcellular location">
    <subcellularLocation>
        <location evidence="1">Cell membrane</location>
        <topology evidence="1">Multi-pass membrane protein</topology>
    </subcellularLocation>
</comment>
<dbReference type="GO" id="GO:0016763">
    <property type="term" value="F:pentosyltransferase activity"/>
    <property type="evidence" value="ECO:0007669"/>
    <property type="project" value="TreeGrafter"/>
</dbReference>
<keyword evidence="7 8" id="KW-0472">Membrane</keyword>